<protein>
    <submittedName>
        <fullName evidence="1">Uncharacterized protein</fullName>
    </submittedName>
</protein>
<reference evidence="1" key="1">
    <citation type="submission" date="2022-07" db="EMBL/GenBank/DDBJ databases">
        <authorList>
            <person name="Trinca V."/>
            <person name="Uliana J.V.C."/>
            <person name="Torres T.T."/>
            <person name="Ward R.J."/>
            <person name="Monesi N."/>
        </authorList>
    </citation>
    <scope>NUCLEOTIDE SEQUENCE</scope>
    <source>
        <strain evidence="1">HSMRA1968</strain>
        <tissue evidence="1">Whole embryos</tissue>
    </source>
</reference>
<dbReference type="Proteomes" id="UP001151699">
    <property type="component" value="Chromosome B"/>
</dbReference>
<evidence type="ECO:0000313" key="2">
    <source>
        <dbReference type="Proteomes" id="UP001151699"/>
    </source>
</evidence>
<name>A0A9Q0S2G8_9DIPT</name>
<comment type="caution">
    <text evidence="1">The sequence shown here is derived from an EMBL/GenBank/DDBJ whole genome shotgun (WGS) entry which is preliminary data.</text>
</comment>
<dbReference type="EMBL" id="WJQU01000002">
    <property type="protein sequence ID" value="KAJ6641125.1"/>
    <property type="molecule type" value="Genomic_DNA"/>
</dbReference>
<gene>
    <name evidence="1" type="ORF">Bhyg_06060</name>
</gene>
<keyword evidence="2" id="KW-1185">Reference proteome</keyword>
<dbReference type="AlphaFoldDB" id="A0A9Q0S2G8"/>
<proteinExistence type="predicted"/>
<evidence type="ECO:0000313" key="1">
    <source>
        <dbReference type="EMBL" id="KAJ6641125.1"/>
    </source>
</evidence>
<feature type="non-terminal residue" evidence="1">
    <location>
        <position position="1"/>
    </location>
</feature>
<accession>A0A9Q0S2G8</accession>
<sequence>MGKRSKRQRDDKTKEAVVHHWRSLVHEQSSKIGTLANNVVLPKNERKYRALSQAERMEMLNMEAQRSDTSDEAILDKTFEHFPAFMVIISITQ</sequence>
<organism evidence="1 2">
    <name type="scientific">Pseudolycoriella hygida</name>
    <dbReference type="NCBI Taxonomy" id="35572"/>
    <lineage>
        <taxon>Eukaryota</taxon>
        <taxon>Metazoa</taxon>
        <taxon>Ecdysozoa</taxon>
        <taxon>Arthropoda</taxon>
        <taxon>Hexapoda</taxon>
        <taxon>Insecta</taxon>
        <taxon>Pterygota</taxon>
        <taxon>Neoptera</taxon>
        <taxon>Endopterygota</taxon>
        <taxon>Diptera</taxon>
        <taxon>Nematocera</taxon>
        <taxon>Sciaroidea</taxon>
        <taxon>Sciaridae</taxon>
        <taxon>Pseudolycoriella</taxon>
    </lineage>
</organism>